<dbReference type="GO" id="GO:0110001">
    <property type="term" value="C:toxin-antitoxin complex"/>
    <property type="evidence" value="ECO:0007669"/>
    <property type="project" value="InterPro"/>
</dbReference>
<reference evidence="6" key="1">
    <citation type="submission" date="2020-06" db="EMBL/GenBank/DDBJ databases">
        <title>Unique genomic features of the anaerobic methanotrophic archaea.</title>
        <authorList>
            <person name="Chadwick G.L."/>
            <person name="Skennerton C.T."/>
            <person name="Laso-Perez R."/>
            <person name="Leu A.O."/>
            <person name="Speth D.R."/>
            <person name="Yu H."/>
            <person name="Morgan-Lang C."/>
            <person name="Hatzenpichler R."/>
            <person name="Goudeau D."/>
            <person name="Malmstrom R."/>
            <person name="Brazelton W.J."/>
            <person name="Woyke T."/>
            <person name="Hallam S.J."/>
            <person name="Tyson G.W."/>
            <person name="Wegener G."/>
            <person name="Boetius A."/>
            <person name="Orphan V."/>
        </authorList>
    </citation>
    <scope>NUCLEOTIDE SEQUENCE</scope>
</reference>
<dbReference type="Pfam" id="PF01934">
    <property type="entry name" value="HepT-like"/>
    <property type="match status" value="1"/>
</dbReference>
<keyword evidence="3" id="KW-0540">Nuclease</keyword>
<dbReference type="GO" id="GO:0004540">
    <property type="term" value="F:RNA nuclease activity"/>
    <property type="evidence" value="ECO:0007669"/>
    <property type="project" value="InterPro"/>
</dbReference>
<keyword evidence="4" id="KW-0547">Nucleotide-binding</keyword>
<dbReference type="PANTHER" id="PTHR34139:SF1">
    <property type="entry name" value="RNASE MJ1380-RELATED"/>
    <property type="match status" value="1"/>
</dbReference>
<evidence type="ECO:0000313" key="7">
    <source>
        <dbReference type="EMBL" id="QNO43623.1"/>
    </source>
</evidence>
<evidence type="ECO:0000313" key="8">
    <source>
        <dbReference type="EMBL" id="QNO44704.1"/>
    </source>
</evidence>
<name>A0A7G9Y6B8_9EURY</name>
<dbReference type="EMBL" id="MT630847">
    <property type="protein sequence ID" value="QNO43623.1"/>
    <property type="molecule type" value="Genomic_DNA"/>
</dbReference>
<evidence type="ECO:0000256" key="2">
    <source>
        <dbReference type="ARBA" id="ARBA00022649"/>
    </source>
</evidence>
<gene>
    <name evidence="6" type="ORF">HMEJMANM_00021</name>
    <name evidence="7" type="ORF">LAPIAFBC_00030</name>
    <name evidence="8" type="ORF">LCOPCFJD_00003</name>
</gene>
<dbReference type="GO" id="GO:0016787">
    <property type="term" value="F:hydrolase activity"/>
    <property type="evidence" value="ECO:0007669"/>
    <property type="project" value="UniProtKB-KW"/>
</dbReference>
<protein>
    <recommendedName>
        <fullName evidence="9">DUF86 domain-containing protein</fullName>
    </recommendedName>
</protein>
<dbReference type="EMBL" id="MT631002">
    <property type="protein sequence ID" value="QNO44704.1"/>
    <property type="molecule type" value="Genomic_DNA"/>
</dbReference>
<evidence type="ECO:0000256" key="3">
    <source>
        <dbReference type="ARBA" id="ARBA00022722"/>
    </source>
</evidence>
<evidence type="ECO:0000256" key="1">
    <source>
        <dbReference type="ARBA" id="ARBA00022553"/>
    </source>
</evidence>
<evidence type="ECO:0000313" key="6">
    <source>
        <dbReference type="EMBL" id="QNO43552.1"/>
    </source>
</evidence>
<dbReference type="EMBL" id="MT630845">
    <property type="protein sequence ID" value="QNO43552.1"/>
    <property type="molecule type" value="Genomic_DNA"/>
</dbReference>
<proteinExistence type="predicted"/>
<dbReference type="InterPro" id="IPR008201">
    <property type="entry name" value="HepT-like"/>
</dbReference>
<evidence type="ECO:0000256" key="5">
    <source>
        <dbReference type="ARBA" id="ARBA00022801"/>
    </source>
</evidence>
<dbReference type="PANTHER" id="PTHR34139">
    <property type="entry name" value="UPF0331 PROTEIN MJ0127"/>
    <property type="match status" value="1"/>
</dbReference>
<evidence type="ECO:0008006" key="9">
    <source>
        <dbReference type="Google" id="ProtNLM"/>
    </source>
</evidence>
<dbReference type="GO" id="GO:0000166">
    <property type="term" value="F:nucleotide binding"/>
    <property type="evidence" value="ECO:0007669"/>
    <property type="project" value="UniProtKB-KW"/>
</dbReference>
<organism evidence="6">
    <name type="scientific">Candidatus Methanogaster sp. ANME-2c ERB4</name>
    <dbReference type="NCBI Taxonomy" id="2759911"/>
    <lineage>
        <taxon>Archaea</taxon>
        <taxon>Methanobacteriati</taxon>
        <taxon>Methanobacteriota</taxon>
        <taxon>Stenosarchaea group</taxon>
        <taxon>Methanomicrobia</taxon>
        <taxon>Methanosarcinales</taxon>
        <taxon>ANME-2 cluster</taxon>
        <taxon>Candidatus Methanogasteraceae</taxon>
        <taxon>Candidatus Methanogaster</taxon>
    </lineage>
</organism>
<evidence type="ECO:0000256" key="4">
    <source>
        <dbReference type="ARBA" id="ARBA00022741"/>
    </source>
</evidence>
<keyword evidence="1" id="KW-0597">Phosphoprotein</keyword>
<dbReference type="AlphaFoldDB" id="A0A7G9Y6B8"/>
<accession>A0A7G9Y6B8</accession>
<keyword evidence="2" id="KW-1277">Toxin-antitoxin system</keyword>
<keyword evidence="5" id="KW-0378">Hydrolase</keyword>
<dbReference type="InterPro" id="IPR051813">
    <property type="entry name" value="HepT_RNase_toxin"/>
</dbReference>
<sequence>MKKDPEVFIGHILESIHLIEKYTDQVTKKDFLESNNIQDAVIRRLEIIGEAVKNLPPEFRAEYPDVQWRQIAGMRDVLIHGYFGVDLDLTWKVVKSDLPELERKVAGILKRLD</sequence>